<evidence type="ECO:0000313" key="4">
    <source>
        <dbReference type="Proteomes" id="UP001148838"/>
    </source>
</evidence>
<feature type="compositionally biased region" description="Polar residues" evidence="2">
    <location>
        <begin position="1171"/>
        <end position="1181"/>
    </location>
</feature>
<name>A0ABQ8SSW5_PERAM</name>
<feature type="compositionally biased region" description="Polar residues" evidence="2">
    <location>
        <begin position="1075"/>
        <end position="1095"/>
    </location>
</feature>
<feature type="compositionally biased region" description="Basic and acidic residues" evidence="2">
    <location>
        <begin position="338"/>
        <end position="351"/>
    </location>
</feature>
<feature type="compositionally biased region" description="Polar residues" evidence="2">
    <location>
        <begin position="475"/>
        <end position="486"/>
    </location>
</feature>
<proteinExistence type="predicted"/>
<feature type="region of interest" description="Disordered" evidence="2">
    <location>
        <begin position="713"/>
        <end position="990"/>
    </location>
</feature>
<reference evidence="3 4" key="1">
    <citation type="journal article" date="2022" name="Allergy">
        <title>Genome assembly and annotation of Periplaneta americana reveal a comprehensive cockroach allergen profile.</title>
        <authorList>
            <person name="Wang L."/>
            <person name="Xiong Q."/>
            <person name="Saelim N."/>
            <person name="Wang L."/>
            <person name="Nong W."/>
            <person name="Wan A.T."/>
            <person name="Shi M."/>
            <person name="Liu X."/>
            <person name="Cao Q."/>
            <person name="Hui J.H.L."/>
            <person name="Sookrung N."/>
            <person name="Leung T.F."/>
            <person name="Tungtrongchitr A."/>
            <person name="Tsui S.K.W."/>
        </authorList>
    </citation>
    <scope>NUCLEOTIDE SEQUENCE [LARGE SCALE GENOMIC DNA]</scope>
    <source>
        <strain evidence="3">PWHHKU_190912</strain>
    </source>
</reference>
<feature type="compositionally biased region" description="Basic and acidic residues" evidence="2">
    <location>
        <begin position="575"/>
        <end position="596"/>
    </location>
</feature>
<feature type="compositionally biased region" description="Basic and acidic residues" evidence="2">
    <location>
        <begin position="713"/>
        <end position="761"/>
    </location>
</feature>
<feature type="compositionally biased region" description="Basic and acidic residues" evidence="2">
    <location>
        <begin position="771"/>
        <end position="781"/>
    </location>
</feature>
<feature type="compositionally biased region" description="Polar residues" evidence="2">
    <location>
        <begin position="1354"/>
        <end position="1366"/>
    </location>
</feature>
<feature type="compositionally biased region" description="Polar residues" evidence="2">
    <location>
        <begin position="434"/>
        <end position="450"/>
    </location>
</feature>
<feature type="compositionally biased region" description="Basic and acidic residues" evidence="2">
    <location>
        <begin position="807"/>
        <end position="942"/>
    </location>
</feature>
<gene>
    <name evidence="3" type="ORF">ANN_16919</name>
</gene>
<feature type="compositionally biased region" description="Basic and acidic residues" evidence="2">
    <location>
        <begin position="1291"/>
        <end position="1304"/>
    </location>
</feature>
<keyword evidence="4" id="KW-1185">Reference proteome</keyword>
<feature type="region of interest" description="Disordered" evidence="2">
    <location>
        <begin position="338"/>
        <end position="396"/>
    </location>
</feature>
<feature type="region of interest" description="Disordered" evidence="2">
    <location>
        <begin position="249"/>
        <end position="326"/>
    </location>
</feature>
<feature type="compositionally biased region" description="Basic and acidic residues" evidence="2">
    <location>
        <begin position="263"/>
        <end position="307"/>
    </location>
</feature>
<feature type="compositionally biased region" description="Basic and acidic residues" evidence="2">
    <location>
        <begin position="649"/>
        <end position="684"/>
    </location>
</feature>
<feature type="compositionally biased region" description="Low complexity" evidence="2">
    <location>
        <begin position="972"/>
        <end position="984"/>
    </location>
</feature>
<accession>A0ABQ8SSW5</accession>
<feature type="region of interest" description="Disordered" evidence="2">
    <location>
        <begin position="410"/>
        <end position="486"/>
    </location>
</feature>
<feature type="compositionally biased region" description="Basic and acidic residues" evidence="2">
    <location>
        <begin position="1132"/>
        <end position="1170"/>
    </location>
</feature>
<comment type="caution">
    <text evidence="3">The sequence shown here is derived from an EMBL/GenBank/DDBJ whole genome shotgun (WGS) entry which is preliminary data.</text>
</comment>
<feature type="compositionally biased region" description="Acidic residues" evidence="2">
    <location>
        <begin position="685"/>
        <end position="694"/>
    </location>
</feature>
<feature type="region of interest" description="Disordered" evidence="2">
    <location>
        <begin position="1021"/>
        <end position="1430"/>
    </location>
</feature>
<feature type="compositionally biased region" description="Low complexity" evidence="2">
    <location>
        <begin position="410"/>
        <end position="422"/>
    </location>
</feature>
<feature type="compositionally biased region" description="Low complexity" evidence="2">
    <location>
        <begin position="308"/>
        <end position="320"/>
    </location>
</feature>
<feature type="compositionally biased region" description="Basic and acidic residues" evidence="2">
    <location>
        <begin position="954"/>
        <end position="965"/>
    </location>
</feature>
<dbReference type="EMBL" id="JAJSOF020000021">
    <property type="protein sequence ID" value="KAJ4436787.1"/>
    <property type="molecule type" value="Genomic_DNA"/>
</dbReference>
<feature type="compositionally biased region" description="Basic and acidic residues" evidence="2">
    <location>
        <begin position="1314"/>
        <end position="1341"/>
    </location>
</feature>
<feature type="region of interest" description="Disordered" evidence="2">
    <location>
        <begin position="649"/>
        <end position="694"/>
    </location>
</feature>
<feature type="compositionally biased region" description="Basic and acidic residues" evidence="2">
    <location>
        <begin position="1102"/>
        <end position="1118"/>
    </location>
</feature>
<feature type="compositionally biased region" description="Basic and acidic residues" evidence="2">
    <location>
        <begin position="1367"/>
        <end position="1422"/>
    </location>
</feature>
<sequence>MAGLCEGGNEPSGSLKAICNWVERKCISDFVIKKLRKNVALSLIDEVKVIEENEKRRLEEAKKLLELEIAQLKEKLQEVTNEKIQLDSQNKILGSNISSLYKTATAEIERKDRMIADLRKEKDSILFRRKTKKTATAKKESVPVPVPETTDNNWNSEEVDVPVVENDNSEPYYDYPIDVDYEERDFNNYYSNNTSTHAEQPPQEMETIFSKRQKLRLAAENTPPVNPVTSKEEQNSDVPWCLIPLQETETTAKSSHHRNAYVSKDRSPVLQTESRKELEYSSHNRSRRETKTDDKYDGIHDRTRKSVTDSSRSSSTTLKDSVSRHSRYRDEYKSYSKYKSEKYSRSDDRSRKYSSSSYSRWGTHRPPRSMREASVSRALRSLRSRSVSQCRSKVKSVIVTERKTSEVKYSAIADASSHSKSSSKPDTTKPGMKKQTQNEVQNKNSENQTCKTKDKDGNDVNSGPKHSNAELPSTEIKSSFNLPVNNSEPEMQLLSSFEDSSKINSSENGTELQVNSTSKIMKDQTKIDDCKDKSVARLSEHFSFKRSGRTKIVKLNNEKSLGEAMKSALKSNILENEKSELTHVPDQKRGTKRSYENEDENDVQFPLFKRKALDDITRKECYNNTDDIVTYSKPNNDRIKQANTDLARENSMKNEKCSDESASLKDMDISEMKTIDETKERKDQEDEYMVLDIEEGELCDEDDIDKRRTEIKEILSKKDSKSGDTRLETRDKNIEKRKDNGSHHGDRSKLRSERRFSDSKRKTAGSSRSEYSAKRGYERSRTPFRFNNHCKRRSPSELLTGNRSGRMSRDRDIRSRSFEDVSKTYRGPERHNIIDNLEGKGKKHEDKRGSSEEKKREKSSKDEPKKLSSNQRDVEKMEKHEYNTENVQEKGDSLKIGKKNHKEESQTRKDDSSRKHDDSHDKIKPLEKSVKRGNKKCTDKEVLLPGTEPMITDKVIKTLESRDSTKSNPCGNKSNNETSRSRNSTCEDENVHVEMKKNNGAYYSLEDGHATTSELLENTFLGSENENCNKSDKSLSKIEEIKSTSTKDNKTHIEEDGDHRNVEKICVEEEKEDNSVTYNSISRTETSSINEPSDSIQRKSSKQLDTDVTRRSTSEKNPKTLPPDLNNITEITRNRKEDKVSKSRSCESRSDYVHEKEDEELQQKVSKELNIEQTESSVTVRSENKKREMTKIKEGDDFKQKHEHISRNEITDDRPLSHSKQELETKERHGSKREKNQETNVQDKENEESQQMCKQLISEQIEPVETVESENKKRKTAETIEVVQNFKQKHEHTSRSETVEDRPLSRSIQYDPIDSSKTELETKERYRSKREKNQKSNVQDKENEESQEMCKQLITEQTKSSETVNSENKKRETAETNEVIHDFKQKHEHASRSEITEDRPLSRSKQYDPIDSFKIEPETNERHRSKREKTKIVMFRIRKMNHSRFANS</sequence>
<organism evidence="3 4">
    <name type="scientific">Periplaneta americana</name>
    <name type="common">American cockroach</name>
    <name type="synonym">Blatta americana</name>
    <dbReference type="NCBI Taxonomy" id="6978"/>
    <lineage>
        <taxon>Eukaryota</taxon>
        <taxon>Metazoa</taxon>
        <taxon>Ecdysozoa</taxon>
        <taxon>Arthropoda</taxon>
        <taxon>Hexapoda</taxon>
        <taxon>Insecta</taxon>
        <taxon>Pterygota</taxon>
        <taxon>Neoptera</taxon>
        <taxon>Polyneoptera</taxon>
        <taxon>Dictyoptera</taxon>
        <taxon>Blattodea</taxon>
        <taxon>Blattoidea</taxon>
        <taxon>Blattidae</taxon>
        <taxon>Blattinae</taxon>
        <taxon>Periplaneta</taxon>
    </lineage>
</organism>
<protein>
    <submittedName>
        <fullName evidence="3">Uncharacterized protein</fullName>
    </submittedName>
</protein>
<evidence type="ECO:0000256" key="1">
    <source>
        <dbReference type="SAM" id="Coils"/>
    </source>
</evidence>
<feature type="region of interest" description="Disordered" evidence="2">
    <location>
        <begin position="574"/>
        <end position="599"/>
    </location>
</feature>
<evidence type="ECO:0000256" key="2">
    <source>
        <dbReference type="SAM" id="MobiDB-lite"/>
    </source>
</evidence>
<feature type="compositionally biased region" description="Basic and acidic residues" evidence="2">
    <location>
        <begin position="1182"/>
        <end position="1244"/>
    </location>
</feature>
<evidence type="ECO:0000313" key="3">
    <source>
        <dbReference type="EMBL" id="KAJ4436787.1"/>
    </source>
</evidence>
<dbReference type="Proteomes" id="UP001148838">
    <property type="component" value="Unassembled WGS sequence"/>
</dbReference>
<feature type="compositionally biased region" description="Low complexity" evidence="2">
    <location>
        <begin position="373"/>
        <end position="388"/>
    </location>
</feature>
<feature type="compositionally biased region" description="Basic and acidic residues" evidence="2">
    <location>
        <begin position="1027"/>
        <end position="1068"/>
    </location>
</feature>
<keyword evidence="1" id="KW-0175">Coiled coil</keyword>
<feature type="coiled-coil region" evidence="1">
    <location>
        <begin position="44"/>
        <end position="121"/>
    </location>
</feature>